<gene>
    <name evidence="6" type="ORF">J2W48_000397</name>
</gene>
<evidence type="ECO:0000256" key="1">
    <source>
        <dbReference type="ARBA" id="ARBA00022614"/>
    </source>
</evidence>
<reference evidence="6 7" key="1">
    <citation type="submission" date="2023-07" db="EMBL/GenBank/DDBJ databases">
        <title>Sorghum-associated microbial communities from plants grown in Nebraska, USA.</title>
        <authorList>
            <person name="Schachtman D."/>
        </authorList>
    </citation>
    <scope>NUCLEOTIDE SEQUENCE [LARGE SCALE GENOMIC DNA]</scope>
    <source>
        <strain evidence="6 7">4129</strain>
    </source>
</reference>
<dbReference type="NCBIfam" id="TIGR04183">
    <property type="entry name" value="Por_Secre_tail"/>
    <property type="match status" value="1"/>
</dbReference>
<dbReference type="Pfam" id="PF18962">
    <property type="entry name" value="Por_Secre_tail"/>
    <property type="match status" value="1"/>
</dbReference>
<evidence type="ECO:0000256" key="3">
    <source>
        <dbReference type="ARBA" id="ARBA00022737"/>
    </source>
</evidence>
<sequence>MKTKLLLMLLLANFSIYAQYTNIPDVNFEKKLISLGIDTGTPDGQVLTSNISSISILNINNSSIADLTGIENFTALENLYATKNQLSIADFSSNLLLNYVDCSRNLLTSLNVSKNTKLTDLNVGFNSLTEIDLKSNVLLKGIDFQRNKLTNIDLTKNTKMTNINALVNQLTDLELSANTLLSSLSVSSNKLTSLDINNNIELTYLNCGNNLLTGINVSKNVNLIDFYCHYNQITNLDIKKNILIKGFMCHGNKLSSIDVSNNPELEMLDCLENQLTSLDISKNPKITELACEENQLIYLNLKNGNNVNLDLTYSNFSKNPNLTCIEVDDVAYSNANWNNLKDATATYASTCSKLDIEDSVFDKVVLYPNPTKYEVTISNIALEKATVYNALGQLVKSFTLNSGNMNNTISLSGLPKGVYYVSLINQEAASVKKVIVE</sequence>
<feature type="signal peptide" evidence="4">
    <location>
        <begin position="1"/>
        <end position="20"/>
    </location>
</feature>
<keyword evidence="7" id="KW-1185">Reference proteome</keyword>
<dbReference type="RefSeq" id="WP_310277265.1">
    <property type="nucleotide sequence ID" value="NZ_JAVDWQ010000001.1"/>
</dbReference>
<dbReference type="EMBL" id="JAVDWQ010000001">
    <property type="protein sequence ID" value="MDR7208476.1"/>
    <property type="molecule type" value="Genomic_DNA"/>
</dbReference>
<evidence type="ECO:0000256" key="2">
    <source>
        <dbReference type="ARBA" id="ARBA00022729"/>
    </source>
</evidence>
<evidence type="ECO:0000259" key="5">
    <source>
        <dbReference type="Pfam" id="PF18962"/>
    </source>
</evidence>
<dbReference type="InterPro" id="IPR052574">
    <property type="entry name" value="CDIRP"/>
</dbReference>
<accession>A0ABU1Y2M2</accession>
<dbReference type="Proteomes" id="UP001269081">
    <property type="component" value="Unassembled WGS sequence"/>
</dbReference>
<keyword evidence="2 4" id="KW-0732">Signal</keyword>
<evidence type="ECO:0000313" key="7">
    <source>
        <dbReference type="Proteomes" id="UP001269081"/>
    </source>
</evidence>
<keyword evidence="3" id="KW-0677">Repeat</keyword>
<feature type="domain" description="Secretion system C-terminal sorting" evidence="5">
    <location>
        <begin position="366"/>
        <end position="436"/>
    </location>
</feature>
<evidence type="ECO:0000256" key="4">
    <source>
        <dbReference type="SAM" id="SignalP"/>
    </source>
</evidence>
<protein>
    <recommendedName>
        <fullName evidence="5">Secretion system C-terminal sorting domain-containing protein</fullName>
    </recommendedName>
</protein>
<dbReference type="PANTHER" id="PTHR47566:SF1">
    <property type="entry name" value="PROTEIN NUD1"/>
    <property type="match status" value="1"/>
</dbReference>
<dbReference type="SUPFAM" id="SSF52058">
    <property type="entry name" value="L domain-like"/>
    <property type="match status" value="1"/>
</dbReference>
<evidence type="ECO:0000313" key="6">
    <source>
        <dbReference type="EMBL" id="MDR7208476.1"/>
    </source>
</evidence>
<dbReference type="Gene3D" id="3.80.10.10">
    <property type="entry name" value="Ribonuclease Inhibitor"/>
    <property type="match status" value="2"/>
</dbReference>
<dbReference type="InterPro" id="IPR026444">
    <property type="entry name" value="Secre_tail"/>
</dbReference>
<dbReference type="PANTHER" id="PTHR47566">
    <property type="match status" value="1"/>
</dbReference>
<feature type="chain" id="PRO_5046864864" description="Secretion system C-terminal sorting domain-containing protein" evidence="4">
    <location>
        <begin position="21"/>
        <end position="437"/>
    </location>
</feature>
<dbReference type="InterPro" id="IPR032675">
    <property type="entry name" value="LRR_dom_sf"/>
</dbReference>
<organism evidence="6 7">
    <name type="scientific">Flavobacterium piscis</name>
    <dbReference type="NCBI Taxonomy" id="1114874"/>
    <lineage>
        <taxon>Bacteria</taxon>
        <taxon>Pseudomonadati</taxon>
        <taxon>Bacteroidota</taxon>
        <taxon>Flavobacteriia</taxon>
        <taxon>Flavobacteriales</taxon>
        <taxon>Flavobacteriaceae</taxon>
        <taxon>Flavobacterium</taxon>
    </lineage>
</organism>
<comment type="caution">
    <text evidence="6">The sequence shown here is derived from an EMBL/GenBank/DDBJ whole genome shotgun (WGS) entry which is preliminary data.</text>
</comment>
<proteinExistence type="predicted"/>
<name>A0ABU1Y2M2_9FLAO</name>
<keyword evidence="1" id="KW-0433">Leucine-rich repeat</keyword>